<accession>A0A1F5WFN0</accession>
<evidence type="ECO:0000313" key="3">
    <source>
        <dbReference type="Proteomes" id="UP000178276"/>
    </source>
</evidence>
<dbReference type="InterPro" id="IPR014509">
    <property type="entry name" value="YjdF-like"/>
</dbReference>
<feature type="transmembrane region" description="Helical" evidence="1">
    <location>
        <begin position="66"/>
        <end position="89"/>
    </location>
</feature>
<dbReference type="Proteomes" id="UP000178276">
    <property type="component" value="Unassembled WGS sequence"/>
</dbReference>
<reference evidence="2 3" key="1">
    <citation type="journal article" date="2016" name="Nat. Commun.">
        <title>Thousands of microbial genomes shed light on interconnected biogeochemical processes in an aquifer system.</title>
        <authorList>
            <person name="Anantharaman K."/>
            <person name="Brown C.T."/>
            <person name="Hug L.A."/>
            <person name="Sharon I."/>
            <person name="Castelle C.J."/>
            <person name="Probst A.J."/>
            <person name="Thomas B.C."/>
            <person name="Singh A."/>
            <person name="Wilkins M.J."/>
            <person name="Karaoz U."/>
            <person name="Brodie E.L."/>
            <person name="Williams K.H."/>
            <person name="Hubbard S.S."/>
            <person name="Banfield J.F."/>
        </authorList>
    </citation>
    <scope>NUCLEOTIDE SEQUENCE [LARGE SCALE GENOMIC DNA]</scope>
</reference>
<keyword evidence="1" id="KW-0472">Membrane</keyword>
<evidence type="ECO:0000256" key="1">
    <source>
        <dbReference type="SAM" id="Phobius"/>
    </source>
</evidence>
<evidence type="ECO:0008006" key="4">
    <source>
        <dbReference type="Google" id="ProtNLM"/>
    </source>
</evidence>
<name>A0A1F5WFN0_9BACT</name>
<organism evidence="2 3">
    <name type="scientific">Candidatus Giovannonibacteria bacterium RIFCSPHIGHO2_02_43_16</name>
    <dbReference type="NCBI Taxonomy" id="1798331"/>
    <lineage>
        <taxon>Bacteria</taxon>
        <taxon>Candidatus Giovannoniibacteriota</taxon>
    </lineage>
</organism>
<keyword evidence="1" id="KW-0812">Transmembrane</keyword>
<comment type="caution">
    <text evidence="2">The sequence shown here is derived from an EMBL/GenBank/DDBJ whole genome shotgun (WGS) entry which is preliminary data.</text>
</comment>
<dbReference type="STRING" id="1798331.A2W57_02720"/>
<keyword evidence="1" id="KW-1133">Transmembrane helix</keyword>
<protein>
    <recommendedName>
        <fullName evidence="4">VanZ-like domain-containing protein</fullName>
    </recommendedName>
</protein>
<sequence>MLNFTVSGKLILIIFLAIFLVHGWATLSAAYFYYRWLDMVVHVMGGLLVGTIAVYFIRDNNLSPFIVFWFVFGSAAIIGLFLEFFEFAMSHLPAGVSKFGFISQGLEDTLSDLLSDLIGGILAFSLFQTRRKNYNNK</sequence>
<dbReference type="EMBL" id="MFHJ01000003">
    <property type="protein sequence ID" value="OGF74380.1"/>
    <property type="molecule type" value="Genomic_DNA"/>
</dbReference>
<proteinExistence type="predicted"/>
<dbReference type="Pfam" id="PF09997">
    <property type="entry name" value="DUF2238"/>
    <property type="match status" value="1"/>
</dbReference>
<feature type="transmembrane region" description="Helical" evidence="1">
    <location>
        <begin position="39"/>
        <end position="57"/>
    </location>
</feature>
<evidence type="ECO:0000313" key="2">
    <source>
        <dbReference type="EMBL" id="OGF74380.1"/>
    </source>
</evidence>
<gene>
    <name evidence="2" type="ORF">A2W57_02720</name>
</gene>
<dbReference type="AlphaFoldDB" id="A0A1F5WFN0"/>